<organism evidence="1 2">
    <name type="scientific">Spirosoma liriopis</name>
    <dbReference type="NCBI Taxonomy" id="2937440"/>
    <lineage>
        <taxon>Bacteria</taxon>
        <taxon>Pseudomonadati</taxon>
        <taxon>Bacteroidota</taxon>
        <taxon>Cytophagia</taxon>
        <taxon>Cytophagales</taxon>
        <taxon>Cytophagaceae</taxon>
        <taxon>Spirosoma</taxon>
    </lineage>
</organism>
<evidence type="ECO:0000313" key="1">
    <source>
        <dbReference type="EMBL" id="MCK8495381.1"/>
    </source>
</evidence>
<dbReference type="RefSeq" id="WP_248480148.1">
    <property type="nucleotide sequence ID" value="NZ_JALPRF010000008.1"/>
</dbReference>
<sequence length="371" mass="41381">MSSTASSQLEYSPVTSSAKRAALLIGSLPFASDEECMKRAFDLLGLVLFCLPDGEVGEKTPEFPKGNRIAWVVYALEKLTQDKSSWRLTKEPIRGTDGMAVDYNSFQKLKPLHSPAQMPQHVRLGYDDFFRLNYPIFSQLRKQHNLPHLKFQVGVPTGFAMGFVFASPITWLRYTYAFNTVIAREINAILLEAGHDVVIQMEVPPELYAAYKLPTPLMSLALLPIQDLLKKINPGAQIGIHLCLGDFHNEALVHPKTLHKMVAFSNQLVQKWPTQHTLTYVHYPFAEGQIPPSVDANYYAPLKDITLPQGTRFVAGFVHEKRTLAENRQILSAVEAAYGQTVDVACSCGLGRRTPGIAIQLMTLLAQLTQD</sequence>
<dbReference type="EMBL" id="JALPRF010000008">
    <property type="protein sequence ID" value="MCK8495381.1"/>
    <property type="molecule type" value="Genomic_DNA"/>
</dbReference>
<keyword evidence="2" id="KW-1185">Reference proteome</keyword>
<proteinExistence type="predicted"/>
<evidence type="ECO:0000313" key="2">
    <source>
        <dbReference type="Proteomes" id="UP001202180"/>
    </source>
</evidence>
<evidence type="ECO:0008006" key="3">
    <source>
        <dbReference type="Google" id="ProtNLM"/>
    </source>
</evidence>
<protein>
    <recommendedName>
        <fullName evidence="3">Methionine synthase</fullName>
    </recommendedName>
</protein>
<name>A0ABT0HT85_9BACT</name>
<dbReference type="Proteomes" id="UP001202180">
    <property type="component" value="Unassembled WGS sequence"/>
</dbReference>
<comment type="caution">
    <text evidence="1">The sequence shown here is derived from an EMBL/GenBank/DDBJ whole genome shotgun (WGS) entry which is preliminary data.</text>
</comment>
<gene>
    <name evidence="1" type="ORF">M0L20_26180</name>
</gene>
<dbReference type="SUPFAM" id="SSF51726">
    <property type="entry name" value="UROD/MetE-like"/>
    <property type="match status" value="1"/>
</dbReference>
<reference evidence="1 2" key="1">
    <citation type="submission" date="2022-04" db="EMBL/GenBank/DDBJ databases">
        <title>Spirosoma sp. strain RP8 genome sequencing and assembly.</title>
        <authorList>
            <person name="Jung Y."/>
        </authorList>
    </citation>
    <scope>NUCLEOTIDE SEQUENCE [LARGE SCALE GENOMIC DNA]</scope>
    <source>
        <strain evidence="1 2">RP8</strain>
    </source>
</reference>
<accession>A0ABT0HT85</accession>
<dbReference type="InterPro" id="IPR038071">
    <property type="entry name" value="UROD/MetE-like_sf"/>
</dbReference>